<proteinExistence type="inferred from homology"/>
<evidence type="ECO:0000256" key="3">
    <source>
        <dbReference type="ARBA" id="ARBA00011245"/>
    </source>
</evidence>
<feature type="binding site" evidence="12">
    <location>
        <position position="239"/>
    </location>
    <ligand>
        <name>Zn(2+)</name>
        <dbReference type="ChEBI" id="CHEBI:29105"/>
    </ligand>
</feature>
<evidence type="ECO:0000256" key="12">
    <source>
        <dbReference type="HAMAP-Rule" id="MF_00041"/>
    </source>
</evidence>
<evidence type="ECO:0000256" key="2">
    <source>
        <dbReference type="ARBA" id="ARBA00005594"/>
    </source>
</evidence>
<evidence type="ECO:0000256" key="7">
    <source>
        <dbReference type="ARBA" id="ARBA00022741"/>
    </source>
</evidence>
<dbReference type="SUPFAM" id="SSF47323">
    <property type="entry name" value="Anticodon-binding domain of a subclass of class I aminoacyl-tRNA synthetases"/>
    <property type="match status" value="1"/>
</dbReference>
<evidence type="ECO:0000313" key="15">
    <source>
        <dbReference type="EMBL" id="QBI02431.1"/>
    </source>
</evidence>
<dbReference type="InterPro" id="IPR015803">
    <property type="entry name" value="Cys-tRNA-ligase"/>
</dbReference>
<name>A0A411X0E0_9BURK</name>
<dbReference type="InterPro" id="IPR056411">
    <property type="entry name" value="CysS_C"/>
</dbReference>
<dbReference type="GO" id="GO:0004817">
    <property type="term" value="F:cysteine-tRNA ligase activity"/>
    <property type="evidence" value="ECO:0007669"/>
    <property type="project" value="UniProtKB-UniRule"/>
</dbReference>
<dbReference type="GO" id="GO:0005829">
    <property type="term" value="C:cytosol"/>
    <property type="evidence" value="ECO:0007669"/>
    <property type="project" value="TreeGrafter"/>
</dbReference>
<dbReference type="PANTHER" id="PTHR10890">
    <property type="entry name" value="CYSTEINYL-TRNA SYNTHETASE"/>
    <property type="match status" value="1"/>
</dbReference>
<dbReference type="FunFam" id="3.40.50.620:FF:000009">
    <property type="entry name" value="Cysteine--tRNA ligase"/>
    <property type="match status" value="1"/>
</dbReference>
<dbReference type="PRINTS" id="PR00983">
    <property type="entry name" value="TRNASYNTHCYS"/>
</dbReference>
<dbReference type="SUPFAM" id="SSF52374">
    <property type="entry name" value="Nucleotidylyl transferase"/>
    <property type="match status" value="1"/>
</dbReference>
<evidence type="ECO:0000313" key="17">
    <source>
        <dbReference type="Proteomes" id="UP000628442"/>
    </source>
</evidence>
<dbReference type="InterPro" id="IPR024909">
    <property type="entry name" value="Cys-tRNA/MSH_ligase"/>
</dbReference>
<comment type="subunit">
    <text evidence="3 12">Monomer.</text>
</comment>
<evidence type="ECO:0000313" key="14">
    <source>
        <dbReference type="EMBL" id="GGY42896.1"/>
    </source>
</evidence>
<evidence type="ECO:0000256" key="11">
    <source>
        <dbReference type="ARBA" id="ARBA00023146"/>
    </source>
</evidence>
<comment type="similarity">
    <text evidence="2 12">Belongs to the class-I aminoacyl-tRNA synthetase family.</text>
</comment>
<dbReference type="Pfam" id="PF09190">
    <property type="entry name" value="DALR_2"/>
    <property type="match status" value="1"/>
</dbReference>
<protein>
    <recommendedName>
        <fullName evidence="12">Cysteine--tRNA ligase</fullName>
        <ecNumber evidence="12">6.1.1.16</ecNumber>
    </recommendedName>
    <alternativeName>
        <fullName evidence="12">Cysteinyl-tRNA synthetase</fullName>
        <shortName evidence="12">CysRS</shortName>
    </alternativeName>
</protein>
<gene>
    <name evidence="12 14" type="primary">cysS</name>
    <name evidence="15" type="ORF">EYF70_17460</name>
    <name evidence="14" type="ORF">GCM10007387_26140</name>
</gene>
<dbReference type="EC" id="6.1.1.16" evidence="12"/>
<keyword evidence="10 12" id="KW-0648">Protein biosynthesis</keyword>
<organism evidence="14 17">
    <name type="scientific">Pseudoduganella albidiflava</name>
    <dbReference type="NCBI Taxonomy" id="321983"/>
    <lineage>
        <taxon>Bacteria</taxon>
        <taxon>Pseudomonadati</taxon>
        <taxon>Pseudomonadota</taxon>
        <taxon>Betaproteobacteria</taxon>
        <taxon>Burkholderiales</taxon>
        <taxon>Oxalobacteraceae</taxon>
        <taxon>Telluria group</taxon>
        <taxon>Pseudoduganella</taxon>
    </lineage>
</organism>
<comment type="subcellular location">
    <subcellularLocation>
        <location evidence="1 12">Cytoplasm</location>
    </subcellularLocation>
</comment>
<feature type="binding site" evidence="12">
    <location>
        <position position="30"/>
    </location>
    <ligand>
        <name>Zn(2+)</name>
        <dbReference type="ChEBI" id="CHEBI:29105"/>
    </ligand>
</feature>
<reference evidence="15 16" key="2">
    <citation type="submission" date="2019-02" db="EMBL/GenBank/DDBJ databases">
        <title>Draft Genome Sequences of Six Type Strains of the Genus Massilia.</title>
        <authorList>
            <person name="Miess H."/>
            <person name="Frediansyhah A."/>
            <person name="Gross H."/>
        </authorList>
    </citation>
    <scope>NUCLEOTIDE SEQUENCE [LARGE SCALE GENOMIC DNA]</scope>
    <source>
        <strain evidence="15 16">DSM 17472</strain>
    </source>
</reference>
<reference evidence="14" key="1">
    <citation type="journal article" date="2014" name="Int. J. Syst. Evol. Microbiol.">
        <title>Complete genome sequence of Corynebacterium casei LMG S-19264T (=DSM 44701T), isolated from a smear-ripened cheese.</title>
        <authorList>
            <consortium name="US DOE Joint Genome Institute (JGI-PGF)"/>
            <person name="Walter F."/>
            <person name="Albersmeier A."/>
            <person name="Kalinowski J."/>
            <person name="Ruckert C."/>
        </authorList>
    </citation>
    <scope>NUCLEOTIDE SEQUENCE</scope>
    <source>
        <strain evidence="14">KCTC 12343</strain>
    </source>
</reference>
<dbReference type="InterPro" id="IPR009080">
    <property type="entry name" value="tRNAsynth_Ia_anticodon-bd"/>
</dbReference>
<feature type="binding site" evidence="12">
    <location>
        <position position="214"/>
    </location>
    <ligand>
        <name>Zn(2+)</name>
        <dbReference type="ChEBI" id="CHEBI:29105"/>
    </ligand>
</feature>
<dbReference type="GO" id="GO:0006423">
    <property type="term" value="P:cysteinyl-tRNA aminoacylation"/>
    <property type="evidence" value="ECO:0007669"/>
    <property type="project" value="UniProtKB-UniRule"/>
</dbReference>
<feature type="short sequence motif" description="'KMSKS' region" evidence="12">
    <location>
        <begin position="271"/>
        <end position="275"/>
    </location>
</feature>
<dbReference type="AlphaFoldDB" id="A0A411X0E0"/>
<dbReference type="EMBL" id="CP036401">
    <property type="protein sequence ID" value="QBI02431.1"/>
    <property type="molecule type" value="Genomic_DNA"/>
</dbReference>
<keyword evidence="5 12" id="KW-0436">Ligase</keyword>
<feature type="domain" description="Cysteinyl-tRNA synthetase class Ia DALR" evidence="13">
    <location>
        <begin position="347"/>
        <end position="402"/>
    </location>
</feature>
<keyword evidence="16" id="KW-1185">Reference proteome</keyword>
<sequence>MSNLKIYNTLARDKQTFTPMEAGKVRMYVCGMTVYDYCHVGHARMMMAFDVIYRWLKASGYDVQYVRNVTDIEDKIIRRAVDNNESIYSLTSRFERYMDEDTEALGILPPTDVPHATQYVPQMLSIIDKLEAKGLAYRAEDGDVNYAVRGFEGYGKLSGKSLDDLRAGERVDVNTGKRDPLDFVLWKASKESEPAEVKWDSKWGSGRPGWHIECSAMACALLGEQFDIHGGGQDLQFPHHENEIAQSEGAFGKPLANYWIHNGFVRVDNEKMSKSLGNFFTIRDVLKKFDAEVVRFFILRAHYRSPLNYSDTHIEDARGALTRLYTALDGVQGDGAELDWNEPHAQRFAEAMDDDFNTPIAVAVLFDLASEVNRSKSPEAVRQLKGLAAVLGLLERNPQEFLQAGVADGFGEVAILEAIAARAAAKKARDFAQADKIRADLLAAGVVLEDKPDGTTNWRRA</sequence>
<dbReference type="HAMAP" id="MF_00041">
    <property type="entry name" value="Cys_tRNA_synth"/>
    <property type="match status" value="1"/>
</dbReference>
<feature type="binding site" evidence="12">
    <location>
        <position position="274"/>
    </location>
    <ligand>
        <name>ATP</name>
        <dbReference type="ChEBI" id="CHEBI:30616"/>
    </ligand>
</feature>
<reference evidence="14" key="3">
    <citation type="submission" date="2022-12" db="EMBL/GenBank/DDBJ databases">
        <authorList>
            <person name="Sun Q."/>
            <person name="Kim S."/>
        </authorList>
    </citation>
    <scope>NUCLEOTIDE SEQUENCE</scope>
    <source>
        <strain evidence="14">KCTC 12343</strain>
    </source>
</reference>
<dbReference type="EMBL" id="BMWV01000005">
    <property type="protein sequence ID" value="GGY42896.1"/>
    <property type="molecule type" value="Genomic_DNA"/>
</dbReference>
<evidence type="ECO:0000313" key="16">
    <source>
        <dbReference type="Proteomes" id="UP000292307"/>
    </source>
</evidence>
<keyword evidence="6 12" id="KW-0479">Metal-binding</keyword>
<evidence type="ECO:0000256" key="4">
    <source>
        <dbReference type="ARBA" id="ARBA00022490"/>
    </source>
</evidence>
<dbReference type="InterPro" id="IPR014729">
    <property type="entry name" value="Rossmann-like_a/b/a_fold"/>
</dbReference>
<comment type="cofactor">
    <cofactor evidence="12">
        <name>Zn(2+)</name>
        <dbReference type="ChEBI" id="CHEBI:29105"/>
    </cofactor>
    <text evidence="12">Binds 1 zinc ion per subunit.</text>
</comment>
<dbReference type="PANTHER" id="PTHR10890:SF3">
    <property type="entry name" value="CYSTEINE--TRNA LIGASE, CYTOPLASMIC"/>
    <property type="match status" value="1"/>
</dbReference>
<accession>A0A411X0E0</accession>
<dbReference type="InterPro" id="IPR032678">
    <property type="entry name" value="tRNA-synt_1_cat_dom"/>
</dbReference>
<feature type="binding site" evidence="12">
    <location>
        <position position="243"/>
    </location>
    <ligand>
        <name>Zn(2+)</name>
        <dbReference type="ChEBI" id="CHEBI:29105"/>
    </ligand>
</feature>
<dbReference type="GO" id="GO:0005524">
    <property type="term" value="F:ATP binding"/>
    <property type="evidence" value="ECO:0007669"/>
    <property type="project" value="UniProtKB-UniRule"/>
</dbReference>
<dbReference type="SMART" id="SM00840">
    <property type="entry name" value="DALR_2"/>
    <property type="match status" value="1"/>
</dbReference>
<keyword evidence="4 12" id="KW-0963">Cytoplasm</keyword>
<evidence type="ECO:0000256" key="8">
    <source>
        <dbReference type="ARBA" id="ARBA00022833"/>
    </source>
</evidence>
<comment type="catalytic activity">
    <reaction evidence="12">
        <text>tRNA(Cys) + L-cysteine + ATP = L-cysteinyl-tRNA(Cys) + AMP + diphosphate</text>
        <dbReference type="Rhea" id="RHEA:17773"/>
        <dbReference type="Rhea" id="RHEA-COMP:9661"/>
        <dbReference type="Rhea" id="RHEA-COMP:9679"/>
        <dbReference type="ChEBI" id="CHEBI:30616"/>
        <dbReference type="ChEBI" id="CHEBI:33019"/>
        <dbReference type="ChEBI" id="CHEBI:35235"/>
        <dbReference type="ChEBI" id="CHEBI:78442"/>
        <dbReference type="ChEBI" id="CHEBI:78517"/>
        <dbReference type="ChEBI" id="CHEBI:456215"/>
        <dbReference type="EC" id="6.1.1.16"/>
    </reaction>
</comment>
<evidence type="ECO:0000256" key="10">
    <source>
        <dbReference type="ARBA" id="ARBA00022917"/>
    </source>
</evidence>
<keyword evidence="8 12" id="KW-0862">Zinc</keyword>
<dbReference type="Gene3D" id="3.40.50.620">
    <property type="entry name" value="HUPs"/>
    <property type="match status" value="1"/>
</dbReference>
<evidence type="ECO:0000256" key="5">
    <source>
        <dbReference type="ARBA" id="ARBA00022598"/>
    </source>
</evidence>
<dbReference type="OrthoDB" id="9815130at2"/>
<dbReference type="CDD" id="cd00672">
    <property type="entry name" value="CysRS_core"/>
    <property type="match status" value="1"/>
</dbReference>
<keyword evidence="7 12" id="KW-0547">Nucleotide-binding</keyword>
<dbReference type="Proteomes" id="UP000292307">
    <property type="component" value="Chromosome"/>
</dbReference>
<evidence type="ECO:0000256" key="9">
    <source>
        <dbReference type="ARBA" id="ARBA00022840"/>
    </source>
</evidence>
<dbReference type="Proteomes" id="UP000628442">
    <property type="component" value="Unassembled WGS sequence"/>
</dbReference>
<keyword evidence="11 12" id="KW-0030">Aminoacyl-tRNA synthetase</keyword>
<dbReference type="Gene3D" id="1.20.120.1910">
    <property type="entry name" value="Cysteine-tRNA ligase, C-terminal anti-codon recognition domain"/>
    <property type="match status" value="1"/>
</dbReference>
<dbReference type="NCBIfam" id="TIGR00435">
    <property type="entry name" value="cysS"/>
    <property type="match status" value="1"/>
</dbReference>
<dbReference type="Pfam" id="PF01406">
    <property type="entry name" value="tRNA-synt_1e"/>
    <property type="match status" value="1"/>
</dbReference>
<dbReference type="CDD" id="cd07963">
    <property type="entry name" value="Anticodon_Ia_Cys"/>
    <property type="match status" value="1"/>
</dbReference>
<dbReference type="GO" id="GO:0008270">
    <property type="term" value="F:zinc ion binding"/>
    <property type="evidence" value="ECO:0007669"/>
    <property type="project" value="UniProtKB-UniRule"/>
</dbReference>
<feature type="short sequence motif" description="'HIGH' region" evidence="12">
    <location>
        <begin position="32"/>
        <end position="42"/>
    </location>
</feature>
<evidence type="ECO:0000256" key="6">
    <source>
        <dbReference type="ARBA" id="ARBA00022723"/>
    </source>
</evidence>
<keyword evidence="9 12" id="KW-0067">ATP-binding</keyword>
<dbReference type="Pfam" id="PF23493">
    <property type="entry name" value="CysS_C"/>
    <property type="match status" value="1"/>
</dbReference>
<dbReference type="RefSeq" id="WP_131146545.1">
    <property type="nucleotide sequence ID" value="NZ_BMWV01000005.1"/>
</dbReference>
<evidence type="ECO:0000256" key="1">
    <source>
        <dbReference type="ARBA" id="ARBA00004496"/>
    </source>
</evidence>
<evidence type="ECO:0000259" key="13">
    <source>
        <dbReference type="SMART" id="SM00840"/>
    </source>
</evidence>
<dbReference type="InterPro" id="IPR015273">
    <property type="entry name" value="Cys-tRNA-synt_Ia_DALR"/>
</dbReference>